<reference evidence="2 3" key="1">
    <citation type="submission" date="2016-02" db="EMBL/GenBank/DDBJ databases">
        <title>Complete genome of Sinomonas atrocyanea KCTC 3377.</title>
        <authorList>
            <person name="Kim K.M."/>
        </authorList>
    </citation>
    <scope>NUCLEOTIDE SEQUENCE [LARGE SCALE GENOMIC DNA]</scope>
    <source>
        <strain evidence="2 3">KCTC 3377</strain>
    </source>
</reference>
<accession>A0A126ZX49</accession>
<evidence type="ECO:0000313" key="2">
    <source>
        <dbReference type="EMBL" id="AMM31760.1"/>
    </source>
</evidence>
<dbReference type="SUPFAM" id="SSF140453">
    <property type="entry name" value="EsxAB dimer-like"/>
    <property type="match status" value="1"/>
</dbReference>
<dbReference type="RefSeq" id="WP_066496200.1">
    <property type="nucleotide sequence ID" value="NZ_BJMO01000103.1"/>
</dbReference>
<dbReference type="KEGG" id="satk:SA2016_1077"/>
<dbReference type="NCBIfam" id="TIGR03930">
    <property type="entry name" value="WXG100_ESAT6"/>
    <property type="match status" value="1"/>
</dbReference>
<comment type="similarity">
    <text evidence="1">Belongs to the WXG100 family.</text>
</comment>
<dbReference type="Proteomes" id="UP000070134">
    <property type="component" value="Chromosome"/>
</dbReference>
<dbReference type="PATRIC" id="fig|37927.3.peg.1122"/>
<keyword evidence="3" id="KW-1185">Reference proteome</keyword>
<dbReference type="Pfam" id="PF06013">
    <property type="entry name" value="WXG100"/>
    <property type="match status" value="1"/>
</dbReference>
<organism evidence="2 3">
    <name type="scientific">Sinomonas atrocyanea</name>
    <dbReference type="NCBI Taxonomy" id="37927"/>
    <lineage>
        <taxon>Bacteria</taxon>
        <taxon>Bacillati</taxon>
        <taxon>Actinomycetota</taxon>
        <taxon>Actinomycetes</taxon>
        <taxon>Micrococcales</taxon>
        <taxon>Micrococcaceae</taxon>
        <taxon>Sinomonas</taxon>
    </lineage>
</organism>
<dbReference type="STRING" id="37927.SA2016_1077"/>
<evidence type="ECO:0000256" key="1">
    <source>
        <dbReference type="RuleBase" id="RU362001"/>
    </source>
</evidence>
<gene>
    <name evidence="2" type="ORF">SA2016_1077</name>
</gene>
<protein>
    <recommendedName>
        <fullName evidence="1">ESAT-6-like protein</fullName>
    </recommendedName>
</protein>
<dbReference type="InterPro" id="IPR036689">
    <property type="entry name" value="ESAT-6-like_sf"/>
</dbReference>
<proteinExistence type="inferred from homology"/>
<sequence>MAIMKVDTEAISSSAQAVLATSERVRAEVQSMRNNLENLRASWEGHASNSFQALVADWARTQAQVEASLGQIGAALRSAGSAYGDIEASNAQRFAG</sequence>
<dbReference type="EMBL" id="CP014518">
    <property type="protein sequence ID" value="AMM31760.1"/>
    <property type="molecule type" value="Genomic_DNA"/>
</dbReference>
<dbReference type="OrthoDB" id="4231069at2"/>
<evidence type="ECO:0000313" key="3">
    <source>
        <dbReference type="Proteomes" id="UP000070134"/>
    </source>
</evidence>
<dbReference type="AlphaFoldDB" id="A0A126ZX49"/>
<dbReference type="Gene3D" id="1.10.287.1060">
    <property type="entry name" value="ESAT-6-like"/>
    <property type="match status" value="1"/>
</dbReference>
<dbReference type="InterPro" id="IPR010310">
    <property type="entry name" value="T7SS_ESAT-6-like"/>
</dbReference>
<name>A0A126ZX49_9MICC</name>